<dbReference type="eggNOG" id="ENOG5033K2E">
    <property type="taxonomic scope" value="Bacteria"/>
</dbReference>
<organism evidence="2 3">
    <name type="scientific">Aquimarina atlantica</name>
    <dbReference type="NCBI Taxonomy" id="1317122"/>
    <lineage>
        <taxon>Bacteria</taxon>
        <taxon>Pseudomonadati</taxon>
        <taxon>Bacteroidota</taxon>
        <taxon>Flavobacteriia</taxon>
        <taxon>Flavobacteriales</taxon>
        <taxon>Flavobacteriaceae</taxon>
        <taxon>Aquimarina</taxon>
    </lineage>
</organism>
<dbReference type="AlphaFoldDB" id="A0A023BXY5"/>
<proteinExistence type="predicted"/>
<sequence>MKNMLKTACLLLLFSAYNCVPAKGVNSESATTSKNDIQISTSKEMIAKGFSKGTIVSSKSEGCPYILNVEEYKDNLDPINLGDFYKTEIPKQVWVKFSNLRMASRCNNARPVSITEINIRKE</sequence>
<dbReference type="RefSeq" id="WP_034239918.1">
    <property type="nucleotide sequence ID" value="NZ_AQRA01000002.1"/>
</dbReference>
<dbReference type="EMBL" id="AQRA01000002">
    <property type="protein sequence ID" value="EZH74947.1"/>
    <property type="molecule type" value="Genomic_DNA"/>
</dbReference>
<evidence type="ECO:0008006" key="4">
    <source>
        <dbReference type="Google" id="ProtNLM"/>
    </source>
</evidence>
<name>A0A023BXY5_9FLAO</name>
<gene>
    <name evidence="2" type="ORF">ATO12_09445</name>
</gene>
<keyword evidence="3" id="KW-1185">Reference proteome</keyword>
<keyword evidence="1" id="KW-0732">Signal</keyword>
<protein>
    <recommendedName>
        <fullName evidence="4">Lipoprotein</fullName>
    </recommendedName>
</protein>
<dbReference type="Proteomes" id="UP000023541">
    <property type="component" value="Unassembled WGS sequence"/>
</dbReference>
<evidence type="ECO:0000313" key="2">
    <source>
        <dbReference type="EMBL" id="EZH74947.1"/>
    </source>
</evidence>
<feature type="chain" id="PRO_5001516082" description="Lipoprotein" evidence="1">
    <location>
        <begin position="23"/>
        <end position="122"/>
    </location>
</feature>
<reference evidence="2 3" key="1">
    <citation type="submission" date="2014-04" db="EMBL/GenBank/DDBJ databases">
        <title>Aquimarina sp. 22II-S11-z7 Genome Sequencing.</title>
        <authorList>
            <person name="Lai Q."/>
        </authorList>
    </citation>
    <scope>NUCLEOTIDE SEQUENCE [LARGE SCALE GENOMIC DNA]</scope>
    <source>
        <strain evidence="2 3">22II-S11-z7</strain>
    </source>
</reference>
<accession>A0A023BXY5</accession>
<dbReference type="OrthoDB" id="1162264at2"/>
<evidence type="ECO:0000256" key="1">
    <source>
        <dbReference type="SAM" id="SignalP"/>
    </source>
</evidence>
<feature type="signal peptide" evidence="1">
    <location>
        <begin position="1"/>
        <end position="22"/>
    </location>
</feature>
<evidence type="ECO:0000313" key="3">
    <source>
        <dbReference type="Proteomes" id="UP000023541"/>
    </source>
</evidence>
<comment type="caution">
    <text evidence="2">The sequence shown here is derived from an EMBL/GenBank/DDBJ whole genome shotgun (WGS) entry which is preliminary data.</text>
</comment>